<reference evidence="2 3" key="1">
    <citation type="submission" date="2020-08" db="EMBL/GenBank/DDBJ databases">
        <title>Sequencing the genomes of 1000 actinobacteria strains.</title>
        <authorList>
            <person name="Klenk H.-P."/>
        </authorList>
    </citation>
    <scope>NUCLEOTIDE SEQUENCE [LARGE SCALE GENOMIC DNA]</scope>
    <source>
        <strain evidence="2 3">DSM 45272</strain>
    </source>
</reference>
<feature type="chain" id="PRO_5032590896" description="Secreted protein" evidence="1">
    <location>
        <begin position="30"/>
        <end position="91"/>
    </location>
</feature>
<evidence type="ECO:0000313" key="3">
    <source>
        <dbReference type="Proteomes" id="UP000580861"/>
    </source>
</evidence>
<keyword evidence="3" id="KW-1185">Reference proteome</keyword>
<dbReference type="Proteomes" id="UP000580861">
    <property type="component" value="Unassembled WGS sequence"/>
</dbReference>
<evidence type="ECO:0000313" key="2">
    <source>
        <dbReference type="EMBL" id="MBB5857559.1"/>
    </source>
</evidence>
<name>A0A841B9J3_9PSEU</name>
<accession>A0A841B9J3</accession>
<comment type="caution">
    <text evidence="2">The sequence shown here is derived from an EMBL/GenBank/DDBJ whole genome shotgun (WGS) entry which is preliminary data.</text>
</comment>
<feature type="signal peptide" evidence="1">
    <location>
        <begin position="1"/>
        <end position="29"/>
    </location>
</feature>
<dbReference type="AlphaFoldDB" id="A0A841B9J3"/>
<evidence type="ECO:0008006" key="4">
    <source>
        <dbReference type="Google" id="ProtNLM"/>
    </source>
</evidence>
<dbReference type="RefSeq" id="WP_184903776.1">
    <property type="nucleotide sequence ID" value="NZ_JACHMX010000001.1"/>
</dbReference>
<organism evidence="2 3">
    <name type="scientific">Amycolatopsis umgeniensis</name>
    <dbReference type="NCBI Taxonomy" id="336628"/>
    <lineage>
        <taxon>Bacteria</taxon>
        <taxon>Bacillati</taxon>
        <taxon>Actinomycetota</taxon>
        <taxon>Actinomycetes</taxon>
        <taxon>Pseudonocardiales</taxon>
        <taxon>Pseudonocardiaceae</taxon>
        <taxon>Amycolatopsis</taxon>
    </lineage>
</organism>
<protein>
    <recommendedName>
        <fullName evidence="4">Secreted protein</fullName>
    </recommendedName>
</protein>
<dbReference type="EMBL" id="JACHMX010000001">
    <property type="protein sequence ID" value="MBB5857559.1"/>
    <property type="molecule type" value="Genomic_DNA"/>
</dbReference>
<sequence>MNTLKKTVSVAVSVLALTLGAGLATPASAATFGEAAPVTAQQRDLEWRLHDIYNDYDTCYWAGFDGWNTHKWDHWRCPESLGGYWLMVADD</sequence>
<evidence type="ECO:0000256" key="1">
    <source>
        <dbReference type="SAM" id="SignalP"/>
    </source>
</evidence>
<gene>
    <name evidence="2" type="ORF">HDA45_007646</name>
</gene>
<keyword evidence="1" id="KW-0732">Signal</keyword>
<proteinExistence type="predicted"/>